<keyword evidence="5" id="KW-0653">Protein transport</keyword>
<keyword evidence="7" id="KW-0472">Membrane</keyword>
<dbReference type="GO" id="GO:0006891">
    <property type="term" value="P:intra-Golgi vesicle-mediated transport"/>
    <property type="evidence" value="ECO:0007669"/>
    <property type="project" value="InterPro"/>
</dbReference>
<feature type="region of interest" description="Disordered" evidence="8">
    <location>
        <begin position="907"/>
        <end position="929"/>
    </location>
</feature>
<evidence type="ECO:0000256" key="1">
    <source>
        <dbReference type="ARBA" id="ARBA00004395"/>
    </source>
</evidence>
<dbReference type="Proteomes" id="UP001472866">
    <property type="component" value="Chromosome 04"/>
</dbReference>
<dbReference type="GO" id="GO:0000139">
    <property type="term" value="C:Golgi membrane"/>
    <property type="evidence" value="ECO:0007669"/>
    <property type="project" value="UniProtKB-SubCell"/>
</dbReference>
<gene>
    <name evidence="9" type="ORF">HKI87_04g27850</name>
</gene>
<dbReference type="InterPro" id="IPR033370">
    <property type="entry name" value="COG1"/>
</dbReference>
<organism evidence="9 10">
    <name type="scientific">Chloropicon roscoffensis</name>
    <dbReference type="NCBI Taxonomy" id="1461544"/>
    <lineage>
        <taxon>Eukaryota</taxon>
        <taxon>Viridiplantae</taxon>
        <taxon>Chlorophyta</taxon>
        <taxon>Chloropicophyceae</taxon>
        <taxon>Chloropicales</taxon>
        <taxon>Chloropicaceae</taxon>
        <taxon>Chloropicon</taxon>
    </lineage>
</organism>
<protein>
    <recommendedName>
        <fullName evidence="3">Conserved oligomeric Golgi complex subunit 1</fullName>
    </recommendedName>
</protein>
<evidence type="ECO:0000256" key="7">
    <source>
        <dbReference type="ARBA" id="ARBA00023136"/>
    </source>
</evidence>
<feature type="compositionally biased region" description="Low complexity" evidence="8">
    <location>
        <begin position="160"/>
        <end position="171"/>
    </location>
</feature>
<keyword evidence="4" id="KW-0813">Transport</keyword>
<evidence type="ECO:0000256" key="3">
    <source>
        <dbReference type="ARBA" id="ARBA00020978"/>
    </source>
</evidence>
<accession>A0AAX4P6H6</accession>
<name>A0AAX4P6H6_9CHLO</name>
<keyword evidence="10" id="KW-1185">Reference proteome</keyword>
<evidence type="ECO:0000256" key="8">
    <source>
        <dbReference type="SAM" id="MobiDB-lite"/>
    </source>
</evidence>
<comment type="subcellular location">
    <subcellularLocation>
        <location evidence="1">Golgi apparatus membrane</location>
        <topology evidence="1">Peripheral membrane protein</topology>
    </subcellularLocation>
</comment>
<dbReference type="EMBL" id="CP151504">
    <property type="protein sequence ID" value="WZN61250.1"/>
    <property type="molecule type" value="Genomic_DNA"/>
</dbReference>
<evidence type="ECO:0000256" key="5">
    <source>
        <dbReference type="ARBA" id="ARBA00022927"/>
    </source>
</evidence>
<reference evidence="9 10" key="1">
    <citation type="submission" date="2024-03" db="EMBL/GenBank/DDBJ databases">
        <title>Complete genome sequence of the green alga Chloropicon roscoffensis RCC1871.</title>
        <authorList>
            <person name="Lemieux C."/>
            <person name="Pombert J.-F."/>
            <person name="Otis C."/>
            <person name="Turmel M."/>
        </authorList>
    </citation>
    <scope>NUCLEOTIDE SEQUENCE [LARGE SCALE GENOMIC DNA]</scope>
    <source>
        <strain evidence="9 10">RCC1871</strain>
    </source>
</reference>
<feature type="region of interest" description="Disordered" evidence="8">
    <location>
        <begin position="156"/>
        <end position="177"/>
    </location>
</feature>
<evidence type="ECO:0000313" key="10">
    <source>
        <dbReference type="Proteomes" id="UP001472866"/>
    </source>
</evidence>
<sequence length="963" mass="105234">MGLDMEVEVPRGAAENAMKSAEQLFEQRPVEEIRGVERRAKEQVDRKREELREVVGASYREFIDSADGIEAMGISAASAARDLDHIRMKILELGEGLEAKLAKGENGVATEDEGNGALPLGTRLFALGSRAKVLLDTSESIWAVLEAEKTRNQRLFTEPGSSVSGAEADAASESDRRSGVLSHGARLAARAFVLWKTQGGEISKKFPVLSKQKVQLVDLCKKLRRACLRRLESKHADRDLSVDALAALVLLDVVKASQSANGEQGIKSGLSLCSLWLKQRLAAITTSATSWENLSCVAEIVTGALREVERLFSPQGGGRGKPNPSPLCLADVENDIWYEALPRHQEELTIWRGYVRNFAQTAAPISPKAVSELCAKWVSQAQVEAERLGREQCARLGGLPDLMEAERGVRKSISEPEGGAEAEKDFDQRCLSILRRKVGLWREFYERAFSDRAMEIIRNRFEEVLPAVKGELSIASDPSADAQVEYRNKLCRALGMIRHRVGTTFLEAVEFFLIPEDPTVTEQRITSLQGFLQECCRDLLREVGEHLERTMGELSSAGGGGDAGLCEYGVFLSNLCDCLQTENSEIFRFVFGKPAGWVGARGAARRDISAVGAYSLDLDALHQRRSGVLDQVPEPSLSSARRALSSLECPLRLDADAKLRKISEGAFAAFVDRVCGDAEAALSRGLDSDQNLRSPKASSNWDEVVVQHTDEEGNPVDTKFSLPNVPSAHVVDALFASLREYHRSRYVKTNLGNLRSLERELGRTFVRSISKFLDRSSGAVTERGALQLLFDVRFAQDVLAGGEAGPVGSLGSLGLGSAKGSALEARLSQLLDPIDWATYEPYLWKNEVSFYHRCGLLLQDFVSVRRAHENKDAKAKQSSAKSNIMEMAANVPRFNYLPISTPSAFRGADDAASGEGEAGGKQGRQSEERSNIFGSILGEKAAEATAMAQDLFSGASFFNALSK</sequence>
<dbReference type="GO" id="GO:0015031">
    <property type="term" value="P:protein transport"/>
    <property type="evidence" value="ECO:0007669"/>
    <property type="project" value="UniProtKB-KW"/>
</dbReference>
<evidence type="ECO:0000256" key="6">
    <source>
        <dbReference type="ARBA" id="ARBA00023034"/>
    </source>
</evidence>
<evidence type="ECO:0000256" key="4">
    <source>
        <dbReference type="ARBA" id="ARBA00022448"/>
    </source>
</evidence>
<evidence type="ECO:0000256" key="2">
    <source>
        <dbReference type="ARBA" id="ARBA00006653"/>
    </source>
</evidence>
<dbReference type="Pfam" id="PF08700">
    <property type="entry name" value="VPS51_Exo84_N"/>
    <property type="match status" value="1"/>
</dbReference>
<keyword evidence="6" id="KW-0333">Golgi apparatus</keyword>
<evidence type="ECO:0000313" key="9">
    <source>
        <dbReference type="EMBL" id="WZN61250.1"/>
    </source>
</evidence>
<dbReference type="PANTHER" id="PTHR31658">
    <property type="entry name" value="CONSERVED OLIGOMERIC GOLGI COMPLEX SUBUNIT 1"/>
    <property type="match status" value="1"/>
</dbReference>
<dbReference type="GO" id="GO:0017119">
    <property type="term" value="C:Golgi transport complex"/>
    <property type="evidence" value="ECO:0007669"/>
    <property type="project" value="InterPro"/>
</dbReference>
<dbReference type="PANTHER" id="PTHR31658:SF0">
    <property type="entry name" value="CONSERVED OLIGOMERIC GOLGI COMPLEX SUBUNIT 1"/>
    <property type="match status" value="1"/>
</dbReference>
<dbReference type="AlphaFoldDB" id="A0AAX4P6H6"/>
<proteinExistence type="inferred from homology"/>
<comment type="similarity">
    <text evidence="2">Belongs to the COG1 family.</text>
</comment>